<feature type="domain" description="Large ribosomal subunit protein uL6 alpha-beta" evidence="5">
    <location>
        <begin position="153"/>
        <end position="199"/>
    </location>
</feature>
<dbReference type="GO" id="GO:0019843">
    <property type="term" value="F:rRNA binding"/>
    <property type="evidence" value="ECO:0007669"/>
    <property type="project" value="InterPro"/>
</dbReference>
<protein>
    <recommendedName>
        <fullName evidence="5">Large ribosomal subunit protein uL6 alpha-beta domain-containing protein</fullName>
    </recommendedName>
</protein>
<dbReference type="AlphaFoldDB" id="A0A1E3ND89"/>
<dbReference type="PANTHER" id="PTHR11655:SF14">
    <property type="entry name" value="LARGE RIBOSOMAL SUBUNIT PROTEIN UL6M"/>
    <property type="match status" value="1"/>
</dbReference>
<keyword evidence="7" id="KW-1185">Reference proteome</keyword>
<keyword evidence="3 4" id="KW-0687">Ribonucleoprotein</keyword>
<evidence type="ECO:0000256" key="1">
    <source>
        <dbReference type="ARBA" id="ARBA00009356"/>
    </source>
</evidence>
<dbReference type="PROSITE" id="PS00525">
    <property type="entry name" value="RIBOSOMAL_L6_1"/>
    <property type="match status" value="1"/>
</dbReference>
<organism evidence="6 7">
    <name type="scientific">Pichia membranifaciens NRRL Y-2026</name>
    <dbReference type="NCBI Taxonomy" id="763406"/>
    <lineage>
        <taxon>Eukaryota</taxon>
        <taxon>Fungi</taxon>
        <taxon>Dikarya</taxon>
        <taxon>Ascomycota</taxon>
        <taxon>Saccharomycotina</taxon>
        <taxon>Pichiomycetes</taxon>
        <taxon>Pichiales</taxon>
        <taxon>Pichiaceae</taxon>
        <taxon>Pichia</taxon>
    </lineage>
</organism>
<dbReference type="PANTHER" id="PTHR11655">
    <property type="entry name" value="60S/50S RIBOSOMAL PROTEIN L6/L9"/>
    <property type="match status" value="1"/>
</dbReference>
<evidence type="ECO:0000313" key="7">
    <source>
        <dbReference type="Proteomes" id="UP000094455"/>
    </source>
</evidence>
<dbReference type="Pfam" id="PF00347">
    <property type="entry name" value="Ribosomal_L6"/>
    <property type="match status" value="2"/>
</dbReference>
<feature type="domain" description="Large ribosomal subunit protein uL6 alpha-beta" evidence="5">
    <location>
        <begin position="50"/>
        <end position="113"/>
    </location>
</feature>
<name>A0A1E3ND89_9ASCO</name>
<dbReference type="PIRSF" id="PIRSF002162">
    <property type="entry name" value="Ribosomal_L6"/>
    <property type="match status" value="1"/>
</dbReference>
<dbReference type="EMBL" id="KV454009">
    <property type="protein sequence ID" value="ODQ44089.1"/>
    <property type="molecule type" value="Genomic_DNA"/>
</dbReference>
<sequence length="214" mass="23977">MQRRLLHTTRHTLSHIGSSPVFLTPDVKLSSVQMLVPTVIPKGTQKIVLNRLLSVAGPKGEINLQIPDFVKMDAGNPAVLKIEIEDEKNKIQKSMWGTYRSLINNAVVGVTDGHSSTLRFKGTGYRVMLEKDAKTGQEWVKMKVGRCNVEGLPIPEHIVCETPSQTLLVLRGPDKQKLNLFAARLRNMRPPEPYKGKGIYFNDETIKLKAKKVK</sequence>
<dbReference type="InterPro" id="IPR036789">
    <property type="entry name" value="Ribosomal_uL6-like_a/b-dom_sf"/>
</dbReference>
<evidence type="ECO:0000256" key="2">
    <source>
        <dbReference type="ARBA" id="ARBA00022980"/>
    </source>
</evidence>
<dbReference type="PRINTS" id="PR00059">
    <property type="entry name" value="RIBOSOMALL6"/>
</dbReference>
<dbReference type="InterPro" id="IPR019906">
    <property type="entry name" value="Ribosomal_uL6_bac-type"/>
</dbReference>
<accession>A0A1E3ND89</accession>
<dbReference type="GeneID" id="30181605"/>
<dbReference type="GO" id="GO:0003735">
    <property type="term" value="F:structural constituent of ribosome"/>
    <property type="evidence" value="ECO:0007669"/>
    <property type="project" value="InterPro"/>
</dbReference>
<dbReference type="Proteomes" id="UP000094455">
    <property type="component" value="Unassembled WGS sequence"/>
</dbReference>
<evidence type="ECO:0000256" key="3">
    <source>
        <dbReference type="ARBA" id="ARBA00023274"/>
    </source>
</evidence>
<dbReference type="Gene3D" id="3.90.930.12">
    <property type="entry name" value="Ribosomal protein L6, alpha-beta domain"/>
    <property type="match status" value="2"/>
</dbReference>
<dbReference type="InterPro" id="IPR002358">
    <property type="entry name" value="Ribosomal_uL6_CS"/>
</dbReference>
<dbReference type="GO" id="GO:0005762">
    <property type="term" value="C:mitochondrial large ribosomal subunit"/>
    <property type="evidence" value="ECO:0007669"/>
    <property type="project" value="TreeGrafter"/>
</dbReference>
<dbReference type="InterPro" id="IPR020040">
    <property type="entry name" value="Ribosomal_uL6_a/b-dom"/>
</dbReference>
<dbReference type="RefSeq" id="XP_019015202.1">
    <property type="nucleotide sequence ID" value="XM_019164918.1"/>
</dbReference>
<keyword evidence="2 4" id="KW-0689">Ribosomal protein</keyword>
<evidence type="ECO:0000256" key="4">
    <source>
        <dbReference type="RuleBase" id="RU003869"/>
    </source>
</evidence>
<dbReference type="SUPFAM" id="SSF56053">
    <property type="entry name" value="Ribosomal protein L6"/>
    <property type="match status" value="2"/>
</dbReference>
<proteinExistence type="inferred from homology"/>
<dbReference type="OrthoDB" id="540873at2759"/>
<comment type="similarity">
    <text evidence="1 4">Belongs to the universal ribosomal protein uL6 family.</text>
</comment>
<evidence type="ECO:0000259" key="5">
    <source>
        <dbReference type="Pfam" id="PF00347"/>
    </source>
</evidence>
<dbReference type="STRING" id="763406.A0A1E3ND89"/>
<gene>
    <name evidence="6" type="ORF">PICMEDRAFT_74927</name>
</gene>
<dbReference type="GO" id="GO:0006412">
    <property type="term" value="P:translation"/>
    <property type="evidence" value="ECO:0007669"/>
    <property type="project" value="InterPro"/>
</dbReference>
<dbReference type="InterPro" id="IPR000702">
    <property type="entry name" value="Ribosomal_uL6-like"/>
</dbReference>
<evidence type="ECO:0000313" key="6">
    <source>
        <dbReference type="EMBL" id="ODQ44089.1"/>
    </source>
</evidence>
<reference evidence="6 7" key="1">
    <citation type="journal article" date="2016" name="Proc. Natl. Acad. Sci. U.S.A.">
        <title>Comparative genomics of biotechnologically important yeasts.</title>
        <authorList>
            <person name="Riley R."/>
            <person name="Haridas S."/>
            <person name="Wolfe K.H."/>
            <person name="Lopes M.R."/>
            <person name="Hittinger C.T."/>
            <person name="Goeker M."/>
            <person name="Salamov A.A."/>
            <person name="Wisecaver J.H."/>
            <person name="Long T.M."/>
            <person name="Calvey C.H."/>
            <person name="Aerts A.L."/>
            <person name="Barry K.W."/>
            <person name="Choi C."/>
            <person name="Clum A."/>
            <person name="Coughlan A.Y."/>
            <person name="Deshpande S."/>
            <person name="Douglass A.P."/>
            <person name="Hanson S.J."/>
            <person name="Klenk H.-P."/>
            <person name="LaButti K.M."/>
            <person name="Lapidus A."/>
            <person name="Lindquist E.A."/>
            <person name="Lipzen A.M."/>
            <person name="Meier-Kolthoff J.P."/>
            <person name="Ohm R.A."/>
            <person name="Otillar R.P."/>
            <person name="Pangilinan J.L."/>
            <person name="Peng Y."/>
            <person name="Rokas A."/>
            <person name="Rosa C.A."/>
            <person name="Scheuner C."/>
            <person name="Sibirny A.A."/>
            <person name="Slot J.C."/>
            <person name="Stielow J.B."/>
            <person name="Sun H."/>
            <person name="Kurtzman C.P."/>
            <person name="Blackwell M."/>
            <person name="Grigoriev I.V."/>
            <person name="Jeffries T.W."/>
        </authorList>
    </citation>
    <scope>NUCLEOTIDE SEQUENCE [LARGE SCALE GENOMIC DNA]</scope>
    <source>
        <strain evidence="6 7">NRRL Y-2026</strain>
    </source>
</reference>